<dbReference type="EMBL" id="UXAW01000085">
    <property type="protein sequence ID" value="VDC31507.1"/>
    <property type="molecule type" value="Genomic_DNA"/>
</dbReference>
<gene>
    <name evidence="15" type="primary">fdoI</name>
    <name evidence="15" type="ORF">XINFAN_02907</name>
</gene>
<evidence type="ECO:0000256" key="13">
    <source>
        <dbReference type="SAM" id="Phobius"/>
    </source>
</evidence>
<dbReference type="Pfam" id="PF01292">
    <property type="entry name" value="Ni_hydr_CYTB"/>
    <property type="match status" value="1"/>
</dbReference>
<dbReference type="InterPro" id="IPR011577">
    <property type="entry name" value="Cyt_b561_bac/Ni-Hgenase"/>
</dbReference>
<dbReference type="PANTHER" id="PTHR30074">
    <property type="entry name" value="FORMATE DEHYDROGENASE, NITRATE-INDUCIBLE, CYTOCHROME B556 FDN SUBUNIT"/>
    <property type="match status" value="1"/>
</dbReference>
<keyword evidence="7 13" id="KW-0812">Transmembrane</keyword>
<keyword evidence="5" id="KW-1003">Cell membrane</keyword>
<accession>A0A3P5XAA9</accession>
<dbReference type="OrthoDB" id="9790598at2"/>
<keyword evidence="4" id="KW-0813">Transport</keyword>
<feature type="transmembrane region" description="Helical" evidence="13">
    <location>
        <begin position="130"/>
        <end position="149"/>
    </location>
</feature>
<evidence type="ECO:0000313" key="16">
    <source>
        <dbReference type="Proteomes" id="UP000277498"/>
    </source>
</evidence>
<comment type="similarity">
    <text evidence="3">Belongs to the formate dehydrogenase gamma subunit family.</text>
</comment>
<evidence type="ECO:0000256" key="4">
    <source>
        <dbReference type="ARBA" id="ARBA00022448"/>
    </source>
</evidence>
<dbReference type="PANTHER" id="PTHR30074:SF5">
    <property type="entry name" value="FORMATE DEHYDROGENASE, NITRATE-INDUCIBLE, CYTOCHROME B556(FDN) SUBUNIT"/>
    <property type="match status" value="1"/>
</dbReference>
<dbReference type="Proteomes" id="UP000277498">
    <property type="component" value="Unassembled WGS sequence"/>
</dbReference>
<feature type="transmembrane region" description="Helical" evidence="13">
    <location>
        <begin position="33"/>
        <end position="57"/>
    </location>
</feature>
<keyword evidence="11" id="KW-0408">Iron</keyword>
<name>A0A3P5XAA9_9RHOB</name>
<keyword evidence="12 13" id="KW-0472">Membrane</keyword>
<dbReference type="GO" id="GO:0009326">
    <property type="term" value="C:formate dehydrogenase complex"/>
    <property type="evidence" value="ECO:0007669"/>
    <property type="project" value="InterPro"/>
</dbReference>
<evidence type="ECO:0000256" key="7">
    <source>
        <dbReference type="ARBA" id="ARBA00022692"/>
    </source>
</evidence>
<comment type="cofactor">
    <cofactor evidence="1">
        <name>heme</name>
        <dbReference type="ChEBI" id="CHEBI:30413"/>
    </cofactor>
</comment>
<dbReference type="GO" id="GO:0036397">
    <property type="term" value="F:formate dehydrogenase (quinone) activity"/>
    <property type="evidence" value="ECO:0007669"/>
    <property type="project" value="TreeGrafter"/>
</dbReference>
<keyword evidence="16" id="KW-1185">Reference proteome</keyword>
<dbReference type="GO" id="GO:0046872">
    <property type="term" value="F:metal ion binding"/>
    <property type="evidence" value="ECO:0007669"/>
    <property type="project" value="UniProtKB-KW"/>
</dbReference>
<feature type="domain" description="Cytochrome b561 bacterial/Ni-hydrogenase" evidence="14">
    <location>
        <begin position="23"/>
        <end position="207"/>
    </location>
</feature>
<dbReference type="GO" id="GO:0008863">
    <property type="term" value="F:formate dehydrogenase (NAD+) activity"/>
    <property type="evidence" value="ECO:0007669"/>
    <property type="project" value="InterPro"/>
</dbReference>
<evidence type="ECO:0000256" key="3">
    <source>
        <dbReference type="ARBA" id="ARBA00010747"/>
    </source>
</evidence>
<evidence type="ECO:0000256" key="12">
    <source>
        <dbReference type="ARBA" id="ARBA00023136"/>
    </source>
</evidence>
<evidence type="ECO:0000313" key="15">
    <source>
        <dbReference type="EMBL" id="VDC31507.1"/>
    </source>
</evidence>
<evidence type="ECO:0000256" key="2">
    <source>
        <dbReference type="ARBA" id="ARBA00004651"/>
    </source>
</evidence>
<reference evidence="15 16" key="1">
    <citation type="submission" date="2018-11" db="EMBL/GenBank/DDBJ databases">
        <authorList>
            <person name="Criscuolo A."/>
        </authorList>
    </citation>
    <scope>NUCLEOTIDE SEQUENCE [LARGE SCALE GENOMIC DNA]</scope>
    <source>
        <strain evidence="15">ACIP111625</strain>
    </source>
</reference>
<evidence type="ECO:0000256" key="11">
    <source>
        <dbReference type="ARBA" id="ARBA00023004"/>
    </source>
</evidence>
<dbReference type="GO" id="GO:0022904">
    <property type="term" value="P:respiratory electron transport chain"/>
    <property type="evidence" value="ECO:0007669"/>
    <property type="project" value="InterPro"/>
</dbReference>
<dbReference type="InterPro" id="IPR016174">
    <property type="entry name" value="Di-haem_cyt_TM"/>
</dbReference>
<evidence type="ECO:0000256" key="9">
    <source>
        <dbReference type="ARBA" id="ARBA00022982"/>
    </source>
</evidence>
<dbReference type="InterPro" id="IPR051817">
    <property type="entry name" value="FDH_cytochrome_b556_subunit"/>
</dbReference>
<keyword evidence="10 13" id="KW-1133">Transmembrane helix</keyword>
<keyword evidence="9" id="KW-0249">Electron transport</keyword>
<evidence type="ECO:0000256" key="10">
    <source>
        <dbReference type="ARBA" id="ARBA00022989"/>
    </source>
</evidence>
<dbReference type="GO" id="GO:0005886">
    <property type="term" value="C:plasma membrane"/>
    <property type="evidence" value="ECO:0007669"/>
    <property type="project" value="UniProtKB-SubCell"/>
</dbReference>
<feature type="transmembrane region" description="Helical" evidence="13">
    <location>
        <begin position="171"/>
        <end position="196"/>
    </location>
</feature>
<dbReference type="Gene3D" id="1.20.950.20">
    <property type="entry name" value="Transmembrane di-heme cytochromes, Chain C"/>
    <property type="match status" value="1"/>
</dbReference>
<evidence type="ECO:0000256" key="5">
    <source>
        <dbReference type="ARBA" id="ARBA00022475"/>
    </source>
</evidence>
<keyword evidence="6" id="KW-0349">Heme</keyword>
<evidence type="ECO:0000256" key="8">
    <source>
        <dbReference type="ARBA" id="ARBA00022723"/>
    </source>
</evidence>
<evidence type="ECO:0000259" key="14">
    <source>
        <dbReference type="Pfam" id="PF01292"/>
    </source>
</evidence>
<protein>
    <submittedName>
        <fullName evidence="15">Formate dehydrogenase, cytochrome b556(Fdo) subunit</fullName>
    </submittedName>
</protein>
<dbReference type="SUPFAM" id="SSF81342">
    <property type="entry name" value="Transmembrane di-heme cytochromes"/>
    <property type="match status" value="1"/>
</dbReference>
<dbReference type="NCBIfam" id="TIGR01583">
    <property type="entry name" value="formate-DH-gamm"/>
    <property type="match status" value="1"/>
</dbReference>
<dbReference type="InterPro" id="IPR006471">
    <property type="entry name" value="Formate_DH_gsu"/>
</dbReference>
<evidence type="ECO:0000256" key="1">
    <source>
        <dbReference type="ARBA" id="ARBA00001971"/>
    </source>
</evidence>
<sequence>MRREYSHEGDHIEALKPVVTVSRYRGITRANHWVTALSLILLALSGLALFHPSLYFLSGLFGGGQVVRWLHPIIGVVLFLSFFLLFLQMWKLNLPRREDATWVARIGDVMAGHEEKLPELGKYNAGQKGVFWAMTVLILVLIVTGLMIWEQQVHLWRDYAPWAATIPARRIALLVHALSAVGIILVFILHVYAAFWTRGTLRAMTRGNVTGGWAFRHHRKWLREVARRQNTPPAE</sequence>
<proteinExistence type="inferred from homology"/>
<dbReference type="AlphaFoldDB" id="A0A3P5XAA9"/>
<organism evidence="15 16">
    <name type="scientific">Pseudogemmobacter humi</name>
    <dbReference type="NCBI Taxonomy" id="2483812"/>
    <lineage>
        <taxon>Bacteria</taxon>
        <taxon>Pseudomonadati</taxon>
        <taxon>Pseudomonadota</taxon>
        <taxon>Alphaproteobacteria</taxon>
        <taxon>Rhodobacterales</taxon>
        <taxon>Paracoccaceae</taxon>
        <taxon>Pseudogemmobacter</taxon>
    </lineage>
</organism>
<comment type="subcellular location">
    <subcellularLocation>
        <location evidence="2">Cell membrane</location>
        <topology evidence="2">Multi-pass membrane protein</topology>
    </subcellularLocation>
</comment>
<keyword evidence="8" id="KW-0479">Metal-binding</keyword>
<feature type="transmembrane region" description="Helical" evidence="13">
    <location>
        <begin position="69"/>
        <end position="87"/>
    </location>
</feature>
<dbReference type="GO" id="GO:0009055">
    <property type="term" value="F:electron transfer activity"/>
    <property type="evidence" value="ECO:0007669"/>
    <property type="project" value="InterPro"/>
</dbReference>
<dbReference type="GO" id="GO:0015944">
    <property type="term" value="P:formate oxidation"/>
    <property type="evidence" value="ECO:0007669"/>
    <property type="project" value="TreeGrafter"/>
</dbReference>
<dbReference type="GO" id="GO:0009061">
    <property type="term" value="P:anaerobic respiration"/>
    <property type="evidence" value="ECO:0007669"/>
    <property type="project" value="TreeGrafter"/>
</dbReference>
<dbReference type="RefSeq" id="WP_124087634.1">
    <property type="nucleotide sequence ID" value="NZ_UXAW01000085.1"/>
</dbReference>
<evidence type="ECO:0000256" key="6">
    <source>
        <dbReference type="ARBA" id="ARBA00022617"/>
    </source>
</evidence>